<keyword evidence="3" id="KW-0418">Kinase</keyword>
<evidence type="ECO:0000259" key="2">
    <source>
        <dbReference type="PROSITE" id="PS51880"/>
    </source>
</evidence>
<comment type="caution">
    <text evidence="3">The sequence shown here is derived from an EMBL/GenBank/DDBJ whole genome shotgun (WGS) entry which is preliminary data.</text>
</comment>
<dbReference type="Pfam" id="PF04607">
    <property type="entry name" value="RelA_SpoT"/>
    <property type="match status" value="1"/>
</dbReference>
<dbReference type="FunFam" id="1.10.3210.10:FF:000001">
    <property type="entry name" value="GTP pyrophosphokinase RelA"/>
    <property type="match status" value="1"/>
</dbReference>
<feature type="domain" description="TGS" evidence="2">
    <location>
        <begin position="409"/>
        <end position="472"/>
    </location>
</feature>
<reference evidence="3 4" key="1">
    <citation type="submission" date="2019-03" db="EMBL/GenBank/DDBJ databases">
        <title>Genomic Encyclopedia of Archaeal and Bacterial Type Strains, Phase II (KMG-II): from individual species to whole genera.</title>
        <authorList>
            <person name="Goeker M."/>
        </authorList>
    </citation>
    <scope>NUCLEOTIDE SEQUENCE [LARGE SCALE GENOMIC DNA]</scope>
    <source>
        <strain evidence="3 4">RL-C</strain>
    </source>
</reference>
<dbReference type="Proteomes" id="UP000294830">
    <property type="component" value="Unassembled WGS sequence"/>
</dbReference>
<dbReference type="InterPro" id="IPR007685">
    <property type="entry name" value="RelA_SpoT"/>
</dbReference>
<dbReference type="InterPro" id="IPR003607">
    <property type="entry name" value="HD/PDEase_dom"/>
</dbReference>
<dbReference type="AlphaFoldDB" id="A0A4R2EFK5"/>
<comment type="similarity">
    <text evidence="1">Belongs to the relA/spoT family.</text>
</comment>
<dbReference type="Pfam" id="PF19296">
    <property type="entry name" value="RelA_AH_RIS"/>
    <property type="match status" value="1"/>
</dbReference>
<dbReference type="SMART" id="SM00954">
    <property type="entry name" value="RelA_SpoT"/>
    <property type="match status" value="1"/>
</dbReference>
<dbReference type="Gene3D" id="3.10.20.30">
    <property type="match status" value="1"/>
</dbReference>
<dbReference type="GO" id="GO:0016301">
    <property type="term" value="F:kinase activity"/>
    <property type="evidence" value="ECO:0007669"/>
    <property type="project" value="UniProtKB-KW"/>
</dbReference>
<organism evidence="3 4">
    <name type="scientific">Acetobacteroides hydrogenigenes</name>
    <dbReference type="NCBI Taxonomy" id="979970"/>
    <lineage>
        <taxon>Bacteria</taxon>
        <taxon>Pseudomonadati</taxon>
        <taxon>Bacteroidota</taxon>
        <taxon>Bacteroidia</taxon>
        <taxon>Bacteroidales</taxon>
        <taxon>Rikenellaceae</taxon>
        <taxon>Acetobacteroides</taxon>
    </lineage>
</organism>
<dbReference type="InterPro" id="IPR033655">
    <property type="entry name" value="TGS_RelA/SpoT"/>
</dbReference>
<dbReference type="Gene3D" id="3.30.460.10">
    <property type="entry name" value="Beta Polymerase, domain 2"/>
    <property type="match status" value="1"/>
</dbReference>
<dbReference type="SUPFAM" id="SSF81301">
    <property type="entry name" value="Nucleotidyltransferase"/>
    <property type="match status" value="1"/>
</dbReference>
<dbReference type="CDD" id="cd01668">
    <property type="entry name" value="TGS_RSH"/>
    <property type="match status" value="1"/>
</dbReference>
<dbReference type="InterPro" id="IPR045600">
    <property type="entry name" value="RelA/SpoT_AH_RIS"/>
</dbReference>
<dbReference type="Pfam" id="PF02824">
    <property type="entry name" value="TGS"/>
    <property type="match status" value="1"/>
</dbReference>
<dbReference type="SMART" id="SM00471">
    <property type="entry name" value="HDc"/>
    <property type="match status" value="1"/>
</dbReference>
<dbReference type="FunFam" id="3.10.20.30:FF:000002">
    <property type="entry name" value="GTP pyrophosphokinase (RelA/SpoT)"/>
    <property type="match status" value="1"/>
</dbReference>
<dbReference type="Gene3D" id="3.30.70.260">
    <property type="match status" value="1"/>
</dbReference>
<dbReference type="InterPro" id="IPR004811">
    <property type="entry name" value="RelA/Spo_fam"/>
</dbReference>
<dbReference type="PANTHER" id="PTHR21262">
    <property type="entry name" value="GUANOSINE-3',5'-BIS DIPHOSPHATE 3'-PYROPHOSPHOHYDROLASE"/>
    <property type="match status" value="1"/>
</dbReference>
<keyword evidence="3" id="KW-0808">Transferase</keyword>
<dbReference type="SUPFAM" id="SSF81271">
    <property type="entry name" value="TGS-like"/>
    <property type="match status" value="1"/>
</dbReference>
<dbReference type="CDD" id="cd05399">
    <property type="entry name" value="NT_Rel-Spo_like"/>
    <property type="match status" value="1"/>
</dbReference>
<dbReference type="PANTHER" id="PTHR21262:SF31">
    <property type="entry name" value="GTP PYROPHOSPHOKINASE"/>
    <property type="match status" value="1"/>
</dbReference>
<dbReference type="Pfam" id="PF13291">
    <property type="entry name" value="ACT_4"/>
    <property type="match status" value="1"/>
</dbReference>
<dbReference type="SUPFAM" id="SSF109604">
    <property type="entry name" value="HD-domain/PDEase-like"/>
    <property type="match status" value="1"/>
</dbReference>
<evidence type="ECO:0000256" key="1">
    <source>
        <dbReference type="RuleBase" id="RU003847"/>
    </source>
</evidence>
<dbReference type="EMBL" id="SLWB01000007">
    <property type="protein sequence ID" value="TCN67698.1"/>
    <property type="molecule type" value="Genomic_DNA"/>
</dbReference>
<protein>
    <submittedName>
        <fullName evidence="3">GTP pyrophosphokinase</fullName>
    </submittedName>
</protein>
<dbReference type="InterPro" id="IPR002912">
    <property type="entry name" value="ACT_dom"/>
</dbReference>
<gene>
    <name evidence="3" type="ORF">CLV25_107157</name>
</gene>
<dbReference type="Gene3D" id="1.10.3210.10">
    <property type="entry name" value="Hypothetical protein af1432"/>
    <property type="match status" value="1"/>
</dbReference>
<dbReference type="InterPro" id="IPR012675">
    <property type="entry name" value="Beta-grasp_dom_sf"/>
</dbReference>
<name>A0A4R2EFK5_9BACT</name>
<dbReference type="RefSeq" id="WP_243649617.1">
    <property type="nucleotide sequence ID" value="NZ_SLWB01000007.1"/>
</dbReference>
<dbReference type="InterPro" id="IPR012676">
    <property type="entry name" value="TGS-like"/>
</dbReference>
<accession>A0A4R2EFK5</accession>
<dbReference type="PROSITE" id="PS51880">
    <property type="entry name" value="TGS"/>
    <property type="match status" value="1"/>
</dbReference>
<dbReference type="CDD" id="cd00077">
    <property type="entry name" value="HDc"/>
    <property type="match status" value="1"/>
</dbReference>
<evidence type="ECO:0000313" key="3">
    <source>
        <dbReference type="EMBL" id="TCN67698.1"/>
    </source>
</evidence>
<dbReference type="GO" id="GO:0015969">
    <property type="term" value="P:guanosine tetraphosphate metabolic process"/>
    <property type="evidence" value="ECO:0007669"/>
    <property type="project" value="InterPro"/>
</dbReference>
<evidence type="ECO:0000313" key="4">
    <source>
        <dbReference type="Proteomes" id="UP000294830"/>
    </source>
</evidence>
<dbReference type="GO" id="GO:0005886">
    <property type="term" value="C:plasma membrane"/>
    <property type="evidence" value="ECO:0007669"/>
    <property type="project" value="TreeGrafter"/>
</dbReference>
<keyword evidence="4" id="KW-1185">Reference proteome</keyword>
<proteinExistence type="inferred from homology"/>
<dbReference type="InterPro" id="IPR043519">
    <property type="entry name" value="NT_sf"/>
</dbReference>
<dbReference type="InterPro" id="IPR004095">
    <property type="entry name" value="TGS"/>
</dbReference>
<dbReference type="NCBIfam" id="TIGR00691">
    <property type="entry name" value="spoT_relA"/>
    <property type="match status" value="1"/>
</dbReference>
<comment type="function">
    <text evidence="1">In eubacteria ppGpp (guanosine 3'-diphosphate 5'-diphosphate) is a mediator of the stringent response that coordinates a variety of cellular activities in response to changes in nutritional abundance.</text>
</comment>
<dbReference type="Pfam" id="PF13328">
    <property type="entry name" value="HD_4"/>
    <property type="match status" value="1"/>
</dbReference>
<sequence length="762" mass="87152">MAKAKQPQVSMEEEQNMVNEHFEEMLSSCIRDIDENGVSMIRRAFEFANEAHMGVRRKSGEPYILHPIAVARIVAHEIGLGAKSISSALLHDVVEDTEFTIEDIEHRFGPKIAYLVDGLTKMSGVFDQNASLQAENFRKMLLTITDDIRVIIIKLADRLHNMRTLDSMPPHKQMKIASETIYLFAPLAHRLGLYAIKTELEDLSLKYRFPEAYNSIQKRIEETETTRYELIQQFTHPILEKLQESNIIFDMNSRMKSVYSIWRKMQVKKVSFEEIYDLFAIRIVFTPSPGIPERAQCWHIYSIITEIYKPKPDRLRDWVSTPKANGYEALHCTVMGPLGTWVEVQIRSERMNDIAERGFAAHWKYKSGDQTAAERESELDKWIRRIRELLEDPKSDAIEFLEDFKLNLFGAEIVLFTPKGMEKVMPQGTTALDFAYEIHSEIGNHAIGAKVNHKLVPLNHTLNSGDQVEILTANNQKPQSEWLNFATTAKAKSYIKSAIKSEVKNRIAKGKEILATRLQELGLTPNSRVLNKLLPAYNVQSKEEFYSKIGAGIINIDDFKKVLKQNKPNRFVRYWNITFGGLVHISSESDRDTFLEDEVKSGVDLKKPFMLEENVVDNTATLSYVRSECCRPIPGDDVIGYLDEDDNVVVHKKGCPEAIRLSTQHGDRIVNAKWSVHKLMSFLSRIEVRGIDRIGVISDIAGLISNQLNVNMRRLTIESHDGIFEGFIDLYVHSRTDLNNLILGLMKIKGIDSINRVEKVEE</sequence>